<evidence type="ECO:0000313" key="8">
    <source>
        <dbReference type="EMBL" id="MEJ8569108.1"/>
    </source>
</evidence>
<dbReference type="InterPro" id="IPR019734">
    <property type="entry name" value="TPR_rpt"/>
</dbReference>
<dbReference type="InterPro" id="IPR036597">
    <property type="entry name" value="Fido-like_dom_sf"/>
</dbReference>
<protein>
    <recommendedName>
        <fullName evidence="4">protein adenylyltransferase</fullName>
        <ecNumber evidence="4">2.7.7.108</ecNumber>
    </recommendedName>
</protein>
<dbReference type="PROSITE" id="PS51459">
    <property type="entry name" value="FIDO"/>
    <property type="match status" value="1"/>
</dbReference>
<sequence>MTQDEIDRLRERVRRNPADGHAWLALSRVLARGPASPELFHASEQAIRSLPDHDEAWLIAARAQAGRSGAEAAAGWLETMARENPGLTAPRRAAAAFRKEVDQASLAHADQLRADARWEEALTVYRRIEPRRPGDALLRNNIGTCLASLEAHEEAAACFKAALERDPALAQARLNLALLQACRGRRDRARRHLADLIASPMPDPQLHRAAHLLMSLLDEHERLAPAVSRAVNDRSVTELRAALGETPPALCEADPDSIARLEAIADSLNGIRPRADAFQPQGRTEALAFLEACALANLADTDDAVTRRHERFLATGPNRPDPDQWQLGNLIGVLRERKKCRADWLQGDDGEAWLRYWHARLIRATDGAGEESGEVGGVAEGAANTHARADAMPGQFKPAPNAIRNLPLTPPERVVGTVRQTLGTILPKVEAGPSRAILAYVAINMIHGFADGNGRLARFVSGWLLETAGLPAVTVPPRLRARFAPALDTAWLQGDAAPIATAFQAAHAETWRQLKQLA</sequence>
<dbReference type="GO" id="GO:0070733">
    <property type="term" value="F:AMPylase activity"/>
    <property type="evidence" value="ECO:0007669"/>
    <property type="project" value="UniProtKB-EC"/>
</dbReference>
<gene>
    <name evidence="8" type="ORF">V3330_15870</name>
</gene>
<feature type="domain" description="Fido" evidence="7">
    <location>
        <begin position="377"/>
        <end position="505"/>
    </location>
</feature>
<dbReference type="SMART" id="SM00028">
    <property type="entry name" value="TPR"/>
    <property type="match status" value="1"/>
</dbReference>
<dbReference type="EMBL" id="JAZHOG010000011">
    <property type="protein sequence ID" value="MEJ8569108.1"/>
    <property type="molecule type" value="Genomic_DNA"/>
</dbReference>
<evidence type="ECO:0000313" key="9">
    <source>
        <dbReference type="Proteomes" id="UP001359886"/>
    </source>
</evidence>
<evidence type="ECO:0000256" key="3">
    <source>
        <dbReference type="ARBA" id="ARBA00022695"/>
    </source>
</evidence>
<dbReference type="Pfam" id="PF02661">
    <property type="entry name" value="Fic"/>
    <property type="match status" value="1"/>
</dbReference>
<dbReference type="Gene3D" id="1.10.3290.10">
    <property type="entry name" value="Fido-like domain"/>
    <property type="match status" value="1"/>
</dbReference>
<dbReference type="RefSeq" id="WP_354696430.1">
    <property type="nucleotide sequence ID" value="NZ_JAZHOG010000011.1"/>
</dbReference>
<comment type="similarity">
    <text evidence="1">Belongs to the fic family.</text>
</comment>
<evidence type="ECO:0000256" key="2">
    <source>
        <dbReference type="ARBA" id="ARBA00022679"/>
    </source>
</evidence>
<name>A0AAW9RFS6_9GAMM</name>
<proteinExistence type="inferred from homology"/>
<organism evidence="8 9">
    <name type="scientific">Elongatibacter sediminis</name>
    <dbReference type="NCBI Taxonomy" id="3119006"/>
    <lineage>
        <taxon>Bacteria</taxon>
        <taxon>Pseudomonadati</taxon>
        <taxon>Pseudomonadota</taxon>
        <taxon>Gammaproteobacteria</taxon>
        <taxon>Chromatiales</taxon>
        <taxon>Wenzhouxiangellaceae</taxon>
        <taxon>Elongatibacter</taxon>
    </lineage>
</organism>
<dbReference type="SUPFAM" id="SSF140931">
    <property type="entry name" value="Fic-like"/>
    <property type="match status" value="1"/>
</dbReference>
<dbReference type="EC" id="2.7.7.108" evidence="4"/>
<comment type="catalytic activity">
    <reaction evidence="5">
        <text>L-threonyl-[protein] + ATP = 3-O-(5'-adenylyl)-L-threonyl-[protein] + diphosphate</text>
        <dbReference type="Rhea" id="RHEA:54292"/>
        <dbReference type="Rhea" id="RHEA-COMP:11060"/>
        <dbReference type="Rhea" id="RHEA-COMP:13847"/>
        <dbReference type="ChEBI" id="CHEBI:30013"/>
        <dbReference type="ChEBI" id="CHEBI:30616"/>
        <dbReference type="ChEBI" id="CHEBI:33019"/>
        <dbReference type="ChEBI" id="CHEBI:138113"/>
        <dbReference type="EC" id="2.7.7.108"/>
    </reaction>
</comment>
<comment type="caution">
    <text evidence="8">The sequence shown here is derived from an EMBL/GenBank/DDBJ whole genome shotgun (WGS) entry which is preliminary data.</text>
</comment>
<dbReference type="InterPro" id="IPR011990">
    <property type="entry name" value="TPR-like_helical_dom_sf"/>
</dbReference>
<evidence type="ECO:0000256" key="5">
    <source>
        <dbReference type="ARBA" id="ARBA00047939"/>
    </source>
</evidence>
<keyword evidence="3" id="KW-0548">Nucleotidyltransferase</keyword>
<evidence type="ECO:0000256" key="6">
    <source>
        <dbReference type="ARBA" id="ARBA00048696"/>
    </source>
</evidence>
<comment type="catalytic activity">
    <reaction evidence="6">
        <text>L-tyrosyl-[protein] + ATP = O-(5'-adenylyl)-L-tyrosyl-[protein] + diphosphate</text>
        <dbReference type="Rhea" id="RHEA:54288"/>
        <dbReference type="Rhea" id="RHEA-COMP:10136"/>
        <dbReference type="Rhea" id="RHEA-COMP:13846"/>
        <dbReference type="ChEBI" id="CHEBI:30616"/>
        <dbReference type="ChEBI" id="CHEBI:33019"/>
        <dbReference type="ChEBI" id="CHEBI:46858"/>
        <dbReference type="ChEBI" id="CHEBI:83624"/>
        <dbReference type="EC" id="2.7.7.108"/>
    </reaction>
</comment>
<dbReference type="Gene3D" id="1.25.40.10">
    <property type="entry name" value="Tetratricopeptide repeat domain"/>
    <property type="match status" value="1"/>
</dbReference>
<reference evidence="8 9" key="1">
    <citation type="submission" date="2024-02" db="EMBL/GenBank/DDBJ databases">
        <title>A novel Wenzhouxiangellaceae bacterium, isolated from coastal sediments.</title>
        <authorList>
            <person name="Du Z.-J."/>
            <person name="Ye Y.-Q."/>
            <person name="Zhang X.-Y."/>
        </authorList>
    </citation>
    <scope>NUCLEOTIDE SEQUENCE [LARGE SCALE GENOMIC DNA]</scope>
    <source>
        <strain evidence="8 9">CH-27</strain>
    </source>
</reference>
<dbReference type="AlphaFoldDB" id="A0AAW9RFS6"/>
<keyword evidence="9" id="KW-1185">Reference proteome</keyword>
<evidence type="ECO:0000256" key="1">
    <source>
        <dbReference type="ARBA" id="ARBA00009742"/>
    </source>
</evidence>
<accession>A0AAW9RFS6</accession>
<dbReference type="SUPFAM" id="SSF48452">
    <property type="entry name" value="TPR-like"/>
    <property type="match status" value="1"/>
</dbReference>
<dbReference type="InterPro" id="IPR003812">
    <property type="entry name" value="Fido"/>
</dbReference>
<evidence type="ECO:0000256" key="4">
    <source>
        <dbReference type="ARBA" id="ARBA00034531"/>
    </source>
</evidence>
<dbReference type="Proteomes" id="UP001359886">
    <property type="component" value="Unassembled WGS sequence"/>
</dbReference>
<keyword evidence="2" id="KW-0808">Transferase</keyword>
<evidence type="ECO:0000259" key="7">
    <source>
        <dbReference type="PROSITE" id="PS51459"/>
    </source>
</evidence>